<keyword evidence="3" id="KW-1185">Reference proteome</keyword>
<dbReference type="InterPro" id="IPR049012">
    <property type="entry name" value="Mutator_transp_dom"/>
</dbReference>
<dbReference type="AlphaFoldDB" id="A0A6J1QEU1"/>
<organism evidence="3 4">
    <name type="scientific">Temnothorax curvispinosus</name>
    <dbReference type="NCBI Taxonomy" id="300111"/>
    <lineage>
        <taxon>Eukaryota</taxon>
        <taxon>Metazoa</taxon>
        <taxon>Ecdysozoa</taxon>
        <taxon>Arthropoda</taxon>
        <taxon>Hexapoda</taxon>
        <taxon>Insecta</taxon>
        <taxon>Pterygota</taxon>
        <taxon>Neoptera</taxon>
        <taxon>Endopterygota</taxon>
        <taxon>Hymenoptera</taxon>
        <taxon>Apocrita</taxon>
        <taxon>Aculeata</taxon>
        <taxon>Formicoidea</taxon>
        <taxon>Formicidae</taxon>
        <taxon>Myrmicinae</taxon>
        <taxon>Temnothorax</taxon>
    </lineage>
</organism>
<reference evidence="4" key="1">
    <citation type="submission" date="2025-08" db="UniProtKB">
        <authorList>
            <consortium name="RefSeq"/>
        </authorList>
    </citation>
    <scope>IDENTIFICATION</scope>
    <source>
        <tissue evidence="4">Whole body</tissue>
    </source>
</reference>
<dbReference type="Proteomes" id="UP000504618">
    <property type="component" value="Unplaced"/>
</dbReference>
<accession>A0A6J1QEU1</accession>
<feature type="region of interest" description="Disordered" evidence="1">
    <location>
        <begin position="1"/>
        <end position="25"/>
    </location>
</feature>
<dbReference type="OrthoDB" id="7546387at2759"/>
<dbReference type="RefSeq" id="XP_024880852.1">
    <property type="nucleotide sequence ID" value="XM_025025084.1"/>
</dbReference>
<evidence type="ECO:0000313" key="4">
    <source>
        <dbReference type="RefSeq" id="XP_024880852.1"/>
    </source>
</evidence>
<sequence>MLKQMAQRMQVDRDTENTESTDPLNSVKLLSNVTMCEINTEMIHCHQIKEEPTDTNEGQRETYTEEGVCSGNIEYLEDDKSLVLAYVDKVEKTEGHAKESTHNRSRGHSEAKEDIRINNTCSTNTCSTQEDVPTRRSIVNFSFMWSEIHRTFNTHSRGIACQFKYWNLVNHRRRGLLTEFFFKCDKCHYEASIQSEPERTKTPNINATSITATDAAGIRFSQLKQLLTAMDIV</sequence>
<proteinExistence type="predicted"/>
<name>A0A6J1QEU1_9HYME</name>
<dbReference type="GeneID" id="112460423"/>
<evidence type="ECO:0000256" key="1">
    <source>
        <dbReference type="SAM" id="MobiDB-lite"/>
    </source>
</evidence>
<dbReference type="Pfam" id="PF20700">
    <property type="entry name" value="Mutator"/>
    <property type="match status" value="1"/>
</dbReference>
<gene>
    <name evidence="4" type="primary">LOC112460423</name>
</gene>
<evidence type="ECO:0000313" key="3">
    <source>
        <dbReference type="Proteomes" id="UP000504618"/>
    </source>
</evidence>
<evidence type="ECO:0000259" key="2">
    <source>
        <dbReference type="Pfam" id="PF20700"/>
    </source>
</evidence>
<feature type="domain" description="Mutator-like transposase" evidence="2">
    <location>
        <begin position="138"/>
        <end position="232"/>
    </location>
</feature>
<protein>
    <submittedName>
        <fullName evidence="4">Uncharacterized protein LOC112460423</fullName>
    </submittedName>
</protein>